<reference evidence="3 4" key="1">
    <citation type="submission" date="2022-11" db="EMBL/GenBank/DDBJ databases">
        <title>Deinococcus ZS9-10, Low Temperature and Draught-tolerating, UV-resistant Bacteria from Continental Antarctica.</title>
        <authorList>
            <person name="Cheng L."/>
        </authorList>
    </citation>
    <scope>NUCLEOTIDE SEQUENCE [LARGE SCALE GENOMIC DNA]</scope>
    <source>
        <strain evidence="3 4">ZS9-10</strain>
    </source>
</reference>
<proteinExistence type="predicted"/>
<dbReference type="Pfam" id="PF00589">
    <property type="entry name" value="Phage_integrase"/>
    <property type="match status" value="1"/>
</dbReference>
<sequence>MFVNSAGDTLASGNLKRDMARICAAAGVRELPIHALRHTYACLSGAAGVPMEVVSKQLGHASPAFTLTQYRTVFTTEREKWTLNPSDLVGLD</sequence>
<dbReference type="PROSITE" id="PS51898">
    <property type="entry name" value="TYR_RECOMBINASE"/>
    <property type="match status" value="1"/>
</dbReference>
<dbReference type="RefSeq" id="WP_317640451.1">
    <property type="nucleotide sequence ID" value="NZ_JAPMIV010000019.1"/>
</dbReference>
<dbReference type="EMBL" id="JAPMIV010000019">
    <property type="protein sequence ID" value="MDV6375121.1"/>
    <property type="molecule type" value="Genomic_DNA"/>
</dbReference>
<evidence type="ECO:0000256" key="1">
    <source>
        <dbReference type="ARBA" id="ARBA00023172"/>
    </source>
</evidence>
<evidence type="ECO:0000259" key="2">
    <source>
        <dbReference type="PROSITE" id="PS51898"/>
    </source>
</evidence>
<dbReference type="Proteomes" id="UP001276150">
    <property type="component" value="Unassembled WGS sequence"/>
</dbReference>
<gene>
    <name evidence="3" type="ORF">ORD21_11040</name>
</gene>
<keyword evidence="1" id="KW-0233">DNA recombination</keyword>
<keyword evidence="4" id="KW-1185">Reference proteome</keyword>
<name>A0ABU4DRR9_9DEIO</name>
<comment type="caution">
    <text evidence="3">The sequence shown here is derived from an EMBL/GenBank/DDBJ whole genome shotgun (WGS) entry which is preliminary data.</text>
</comment>
<organism evidence="3 4">
    <name type="scientific">Deinococcus arenicola</name>
    <dbReference type="NCBI Taxonomy" id="2994950"/>
    <lineage>
        <taxon>Bacteria</taxon>
        <taxon>Thermotogati</taxon>
        <taxon>Deinococcota</taxon>
        <taxon>Deinococci</taxon>
        <taxon>Deinococcales</taxon>
        <taxon>Deinococcaceae</taxon>
        <taxon>Deinococcus</taxon>
    </lineage>
</organism>
<dbReference type="InterPro" id="IPR002104">
    <property type="entry name" value="Integrase_catalytic"/>
</dbReference>
<dbReference type="InterPro" id="IPR011010">
    <property type="entry name" value="DNA_brk_join_enz"/>
</dbReference>
<feature type="domain" description="Tyr recombinase" evidence="2">
    <location>
        <begin position="1"/>
        <end position="84"/>
    </location>
</feature>
<accession>A0ABU4DRR9</accession>
<evidence type="ECO:0000313" key="3">
    <source>
        <dbReference type="EMBL" id="MDV6375121.1"/>
    </source>
</evidence>
<evidence type="ECO:0000313" key="4">
    <source>
        <dbReference type="Proteomes" id="UP001276150"/>
    </source>
</evidence>
<dbReference type="InterPro" id="IPR013762">
    <property type="entry name" value="Integrase-like_cat_sf"/>
</dbReference>
<protein>
    <submittedName>
        <fullName evidence="3">Tyrosine-type recombinase/integrase</fullName>
    </submittedName>
</protein>
<dbReference type="Gene3D" id="1.10.443.10">
    <property type="entry name" value="Intergrase catalytic core"/>
    <property type="match status" value="1"/>
</dbReference>
<dbReference type="SUPFAM" id="SSF56349">
    <property type="entry name" value="DNA breaking-rejoining enzymes"/>
    <property type="match status" value="1"/>
</dbReference>